<dbReference type="PANTHER" id="PTHR46331:SF2">
    <property type="entry name" value="VALACYCLOVIR HYDROLASE"/>
    <property type="match status" value="1"/>
</dbReference>
<dbReference type="PANTHER" id="PTHR46331">
    <property type="entry name" value="VALACYCLOVIR HYDROLASE"/>
    <property type="match status" value="1"/>
</dbReference>
<evidence type="ECO:0000313" key="4">
    <source>
        <dbReference type="Proteomes" id="UP000322822"/>
    </source>
</evidence>
<dbReference type="Gene3D" id="3.40.50.1820">
    <property type="entry name" value="alpha/beta hydrolase"/>
    <property type="match status" value="1"/>
</dbReference>
<dbReference type="InterPro" id="IPR029058">
    <property type="entry name" value="AB_hydrolase_fold"/>
</dbReference>
<protein>
    <submittedName>
        <fullName evidence="3">Alpha/beta hydrolase</fullName>
    </submittedName>
</protein>
<dbReference type="AlphaFoldDB" id="A0A5P2HF17"/>
<accession>A0A5P2HF17</accession>
<keyword evidence="1" id="KW-0732">Signal</keyword>
<dbReference type="Proteomes" id="UP000322822">
    <property type="component" value="Chromosome 2"/>
</dbReference>
<dbReference type="InterPro" id="IPR000073">
    <property type="entry name" value="AB_hydrolase_1"/>
</dbReference>
<evidence type="ECO:0000256" key="1">
    <source>
        <dbReference type="SAM" id="SignalP"/>
    </source>
</evidence>
<dbReference type="GO" id="GO:0017171">
    <property type="term" value="F:serine hydrolase activity"/>
    <property type="evidence" value="ECO:0007669"/>
    <property type="project" value="TreeGrafter"/>
</dbReference>
<feature type="signal peptide" evidence="1">
    <location>
        <begin position="1"/>
        <end position="28"/>
    </location>
</feature>
<sequence length="293" mass="32381">MPQLCIRQHIKPLFAAVVMMATAHGANALERWQTLPPTPTPVKWAQERHSELRGIRLYNAEVGKGSPVIVLHGGLANSDYLANQVRTLSAKHRVIVVDSRGHGRSTRDATPYGYDLMADDVIALMDELKIPRADIVGWSDGAIQALDIAIRHPERVGKIVAFGVNTKTDGLIPAFDKNPVFAAYIERAGKEYTKLSPTPNDYEAFLSQIGKMWETEPNWSDAQLKTIKSPVLVMDGDHDEGIKRSHTAYIARTIPHARMLILPNASHFAFMQDPKTFDAAIVKFLDGSASPAR</sequence>
<name>A0A5P2HF17_9BURK</name>
<feature type="chain" id="PRO_5024953232" evidence="1">
    <location>
        <begin position="29"/>
        <end position="293"/>
    </location>
</feature>
<dbReference type="Pfam" id="PF00561">
    <property type="entry name" value="Abhydrolase_1"/>
    <property type="match status" value="1"/>
</dbReference>
<dbReference type="OrthoDB" id="9799989at2"/>
<keyword evidence="3" id="KW-0378">Hydrolase</keyword>
<feature type="domain" description="AB hydrolase-1" evidence="2">
    <location>
        <begin position="67"/>
        <end position="164"/>
    </location>
</feature>
<dbReference type="PRINTS" id="PR00111">
    <property type="entry name" value="ABHYDROLASE"/>
</dbReference>
<reference evidence="3 4" key="1">
    <citation type="submission" date="2019-09" db="EMBL/GenBank/DDBJ databases">
        <title>FDA dAtabase for Regulatory Grade micrObial Sequences (FDA-ARGOS): Supporting development and validation of Infectious Disease Dx tests.</title>
        <authorList>
            <person name="Sciortino C."/>
            <person name="Tallon L."/>
            <person name="Sadzewicz L."/>
            <person name="Vavikolanu K."/>
            <person name="Mehta A."/>
            <person name="Aluvathingal J."/>
            <person name="Nadendla S."/>
            <person name="Nandy P."/>
            <person name="Geyer C."/>
            <person name="Yan Y."/>
            <person name="Sichtig H."/>
        </authorList>
    </citation>
    <scope>NUCLEOTIDE SEQUENCE [LARGE SCALE GENOMIC DNA]</scope>
    <source>
        <strain evidence="3 4">FDAARGOS_664</strain>
    </source>
</reference>
<organism evidence="3 4">
    <name type="scientific">Cupriavidus pauculus</name>
    <dbReference type="NCBI Taxonomy" id="82633"/>
    <lineage>
        <taxon>Bacteria</taxon>
        <taxon>Pseudomonadati</taxon>
        <taxon>Pseudomonadota</taxon>
        <taxon>Betaproteobacteria</taxon>
        <taxon>Burkholderiales</taxon>
        <taxon>Burkholderiaceae</taxon>
        <taxon>Cupriavidus</taxon>
    </lineage>
</organism>
<evidence type="ECO:0000259" key="2">
    <source>
        <dbReference type="Pfam" id="PF00561"/>
    </source>
</evidence>
<proteinExistence type="predicted"/>
<dbReference type="SUPFAM" id="SSF53474">
    <property type="entry name" value="alpha/beta-Hydrolases"/>
    <property type="match status" value="1"/>
</dbReference>
<gene>
    <name evidence="3" type="ORF">FOB72_31525</name>
</gene>
<dbReference type="EMBL" id="CP044067">
    <property type="protein sequence ID" value="QET06418.1"/>
    <property type="molecule type" value="Genomic_DNA"/>
</dbReference>
<evidence type="ECO:0000313" key="3">
    <source>
        <dbReference type="EMBL" id="QET06418.1"/>
    </source>
</evidence>
<dbReference type="RefSeq" id="WP_150377136.1">
    <property type="nucleotide sequence ID" value="NZ_CP044067.1"/>
</dbReference>